<dbReference type="SMART" id="SM00935">
    <property type="entry name" value="OmpH"/>
    <property type="match status" value="1"/>
</dbReference>
<gene>
    <name evidence="4" type="ORF">DD235_04080</name>
</gene>
<accession>A0A2V1K420</accession>
<feature type="compositionally biased region" description="Polar residues" evidence="3">
    <location>
        <begin position="1"/>
        <end position="15"/>
    </location>
</feature>
<evidence type="ECO:0000256" key="3">
    <source>
        <dbReference type="SAM" id="MobiDB-lite"/>
    </source>
</evidence>
<protein>
    <submittedName>
        <fullName evidence="4">Outer membrane protein chaperone</fullName>
    </submittedName>
</protein>
<dbReference type="GO" id="GO:0005829">
    <property type="term" value="C:cytosol"/>
    <property type="evidence" value="ECO:0007669"/>
    <property type="project" value="TreeGrafter"/>
</dbReference>
<dbReference type="AlphaFoldDB" id="A0A2V1K420"/>
<evidence type="ECO:0000256" key="2">
    <source>
        <dbReference type="PIRNR" id="PIRNR002094"/>
    </source>
</evidence>
<sequence length="193" mass="21524">MKSAITLQSNQSAASQPGRRTGLLSAGGRGLLAACALAVSAGMMTAPAHAQGAKVGFVNTERILRDSKPAKDAQAKIESEFSRRDTELQRLANNLRSEAEKFEKDGPVLSESDRVRRQRELSNLDMDLQRKRREFQEDFNRRRNEEFSAIVEKANAAIKQIAEQDNYDLIVQDAVTVNPRIDITDRIIQALDK</sequence>
<dbReference type="SUPFAM" id="SSF111384">
    <property type="entry name" value="OmpH-like"/>
    <property type="match status" value="1"/>
</dbReference>
<dbReference type="Proteomes" id="UP000245212">
    <property type="component" value="Unassembled WGS sequence"/>
</dbReference>
<evidence type="ECO:0000256" key="1">
    <source>
        <dbReference type="ARBA" id="ARBA00022729"/>
    </source>
</evidence>
<proteinExistence type="inferred from homology"/>
<dbReference type="Gene3D" id="3.30.910.20">
    <property type="entry name" value="Skp domain"/>
    <property type="match status" value="1"/>
</dbReference>
<dbReference type="RefSeq" id="WP_109060732.1">
    <property type="nucleotide sequence ID" value="NZ_QETA01000001.1"/>
</dbReference>
<dbReference type="EMBL" id="QETA01000001">
    <property type="protein sequence ID" value="PWF25330.1"/>
    <property type="molecule type" value="Genomic_DNA"/>
</dbReference>
<name>A0A2V1K420_9BURK</name>
<dbReference type="InterPro" id="IPR024930">
    <property type="entry name" value="Skp_dom_sf"/>
</dbReference>
<organism evidence="4 5">
    <name type="scientific">Corticimicrobacter populi</name>
    <dbReference type="NCBI Taxonomy" id="2175229"/>
    <lineage>
        <taxon>Bacteria</taxon>
        <taxon>Pseudomonadati</taxon>
        <taxon>Pseudomonadota</taxon>
        <taxon>Betaproteobacteria</taxon>
        <taxon>Burkholderiales</taxon>
        <taxon>Alcaligenaceae</taxon>
        <taxon>Corticimicrobacter</taxon>
    </lineage>
</organism>
<dbReference type="Pfam" id="PF03938">
    <property type="entry name" value="OmpH"/>
    <property type="match status" value="1"/>
</dbReference>
<dbReference type="PIRSF" id="PIRSF002094">
    <property type="entry name" value="OMP26_Skp"/>
    <property type="match status" value="1"/>
</dbReference>
<dbReference type="InterPro" id="IPR005632">
    <property type="entry name" value="Chaperone_Skp"/>
</dbReference>
<feature type="region of interest" description="Disordered" evidence="3">
    <location>
        <begin position="1"/>
        <end position="21"/>
    </location>
</feature>
<dbReference type="GO" id="GO:0051082">
    <property type="term" value="F:unfolded protein binding"/>
    <property type="evidence" value="ECO:0007669"/>
    <property type="project" value="InterPro"/>
</dbReference>
<comment type="caution">
    <text evidence="4">The sequence shown here is derived from an EMBL/GenBank/DDBJ whole genome shotgun (WGS) entry which is preliminary data.</text>
</comment>
<comment type="similarity">
    <text evidence="2">Belongs to the skp family.</text>
</comment>
<keyword evidence="1" id="KW-0732">Signal</keyword>
<reference evidence="5" key="1">
    <citation type="submission" date="2018-05" db="EMBL/GenBank/DDBJ databases">
        <authorList>
            <person name="Li Y."/>
        </authorList>
    </citation>
    <scope>NUCLEOTIDE SEQUENCE [LARGE SCALE GENOMIC DNA]</scope>
    <source>
        <strain evidence="5">3d-2-2</strain>
    </source>
</reference>
<evidence type="ECO:0000313" key="4">
    <source>
        <dbReference type="EMBL" id="PWF25330.1"/>
    </source>
</evidence>
<evidence type="ECO:0000313" key="5">
    <source>
        <dbReference type="Proteomes" id="UP000245212"/>
    </source>
</evidence>
<dbReference type="PANTHER" id="PTHR35089">
    <property type="entry name" value="CHAPERONE PROTEIN SKP"/>
    <property type="match status" value="1"/>
</dbReference>
<dbReference type="PANTHER" id="PTHR35089:SF1">
    <property type="entry name" value="CHAPERONE PROTEIN SKP"/>
    <property type="match status" value="1"/>
</dbReference>
<keyword evidence="5" id="KW-1185">Reference proteome</keyword>
<dbReference type="GO" id="GO:0050821">
    <property type="term" value="P:protein stabilization"/>
    <property type="evidence" value="ECO:0007669"/>
    <property type="project" value="TreeGrafter"/>
</dbReference>